<dbReference type="Pfam" id="PF00027">
    <property type="entry name" value="cNMP_binding"/>
    <property type="match status" value="1"/>
</dbReference>
<dbReference type="SUPFAM" id="SSF51206">
    <property type="entry name" value="cAMP-binding domain-like"/>
    <property type="match status" value="1"/>
</dbReference>
<accession>A0A9X0L4W3</accession>
<feature type="domain" description="Cyclic nucleotide-binding" evidence="4">
    <location>
        <begin position="22"/>
        <end position="104"/>
    </location>
</feature>
<dbReference type="EMBL" id="LNAL01000006">
    <property type="protein sequence ID" value="KUG08011.1"/>
    <property type="molecule type" value="Genomic_DNA"/>
</dbReference>
<dbReference type="PROSITE" id="PS00042">
    <property type="entry name" value="HTH_CRP_1"/>
    <property type="match status" value="1"/>
</dbReference>
<evidence type="ECO:0008006" key="8">
    <source>
        <dbReference type="Google" id="ProtNLM"/>
    </source>
</evidence>
<dbReference type="AlphaFoldDB" id="A0A9X0L4W3"/>
<dbReference type="InterPro" id="IPR014710">
    <property type="entry name" value="RmlC-like_jellyroll"/>
</dbReference>
<evidence type="ECO:0000259" key="4">
    <source>
        <dbReference type="PROSITE" id="PS50042"/>
    </source>
</evidence>
<dbReference type="Proteomes" id="UP000054223">
    <property type="component" value="Unassembled WGS sequence"/>
</dbReference>
<protein>
    <recommendedName>
        <fullName evidence="8">Crp/Fnr family transcriptional regulator</fullName>
    </recommendedName>
</protein>
<dbReference type="InterPro" id="IPR036390">
    <property type="entry name" value="WH_DNA-bd_sf"/>
</dbReference>
<dbReference type="GO" id="GO:0003700">
    <property type="term" value="F:DNA-binding transcription factor activity"/>
    <property type="evidence" value="ECO:0007669"/>
    <property type="project" value="InterPro"/>
</dbReference>
<dbReference type="InterPro" id="IPR018490">
    <property type="entry name" value="cNMP-bd_dom_sf"/>
</dbReference>
<evidence type="ECO:0000313" key="6">
    <source>
        <dbReference type="EMBL" id="KUG08011.1"/>
    </source>
</evidence>
<evidence type="ECO:0000259" key="5">
    <source>
        <dbReference type="PROSITE" id="PS51063"/>
    </source>
</evidence>
<keyword evidence="3" id="KW-0804">Transcription</keyword>
<keyword evidence="1" id="KW-0805">Transcription regulation</keyword>
<dbReference type="Pfam" id="PF13545">
    <property type="entry name" value="HTH_Crp_2"/>
    <property type="match status" value="1"/>
</dbReference>
<dbReference type="InterPro" id="IPR018335">
    <property type="entry name" value="Tscrpt_reg_HTH_Crp-type_CS"/>
</dbReference>
<evidence type="ECO:0000313" key="7">
    <source>
        <dbReference type="Proteomes" id="UP000054223"/>
    </source>
</evidence>
<dbReference type="InterPro" id="IPR036388">
    <property type="entry name" value="WH-like_DNA-bd_sf"/>
</dbReference>
<dbReference type="SMART" id="SM00100">
    <property type="entry name" value="cNMP"/>
    <property type="match status" value="1"/>
</dbReference>
<dbReference type="InterPro" id="IPR000595">
    <property type="entry name" value="cNMP-bd_dom"/>
</dbReference>
<evidence type="ECO:0000256" key="2">
    <source>
        <dbReference type="ARBA" id="ARBA00023125"/>
    </source>
</evidence>
<dbReference type="InterPro" id="IPR012318">
    <property type="entry name" value="HTH_CRP"/>
</dbReference>
<dbReference type="CDD" id="cd00038">
    <property type="entry name" value="CAP_ED"/>
    <property type="match status" value="1"/>
</dbReference>
<dbReference type="PANTHER" id="PTHR24567">
    <property type="entry name" value="CRP FAMILY TRANSCRIPTIONAL REGULATORY PROTEIN"/>
    <property type="match status" value="1"/>
</dbReference>
<dbReference type="GO" id="GO:0005829">
    <property type="term" value="C:cytosol"/>
    <property type="evidence" value="ECO:0007669"/>
    <property type="project" value="TreeGrafter"/>
</dbReference>
<evidence type="ECO:0000256" key="3">
    <source>
        <dbReference type="ARBA" id="ARBA00023163"/>
    </source>
</evidence>
<dbReference type="PROSITE" id="PS51063">
    <property type="entry name" value="HTH_CRP_2"/>
    <property type="match status" value="1"/>
</dbReference>
<sequence>MLGCCQLPELNLIEGGKSFQVYQKGQIIFREGSRLNSLYCIFQGKVKMIKTGGDGKEQIMRFMTEGGTMGYRGLISDAPKSCSAVALEDCVVCTVPKADVLSIMEQNSQFTHALLRQLTLLLNEAEARMLHMTYKPVRERLAEALMLLHRTFCQEDRASAIPISRDDLASLIGTATETASRLVSEFKEEGLITTKGSKITILNAATLTQISTQYD</sequence>
<keyword evidence="7" id="KW-1185">Reference proteome</keyword>
<dbReference type="PANTHER" id="PTHR24567:SF74">
    <property type="entry name" value="HTH-TYPE TRANSCRIPTIONAL REGULATOR ARCR"/>
    <property type="match status" value="1"/>
</dbReference>
<keyword evidence="2" id="KW-0238">DNA-binding</keyword>
<reference evidence="6 7" key="1">
    <citation type="submission" date="2015-11" db="EMBL/GenBank/DDBJ databases">
        <title>Solirubrum puertoriconensis gen. nov. an environmental bacteria isolated in Puerto Rico.</title>
        <authorList>
            <person name="Cuebas-Irizarry M.F."/>
            <person name="Montalvo-Rodriguez R."/>
        </authorList>
    </citation>
    <scope>NUCLEOTIDE SEQUENCE [LARGE SCALE GENOMIC DNA]</scope>
    <source>
        <strain evidence="6 7">MC1A</strain>
    </source>
</reference>
<evidence type="ECO:0000256" key="1">
    <source>
        <dbReference type="ARBA" id="ARBA00023015"/>
    </source>
</evidence>
<dbReference type="Gene3D" id="1.10.10.10">
    <property type="entry name" value="Winged helix-like DNA-binding domain superfamily/Winged helix DNA-binding domain"/>
    <property type="match status" value="1"/>
</dbReference>
<name>A0A9X0L4W3_SOLP1</name>
<dbReference type="PROSITE" id="PS50042">
    <property type="entry name" value="CNMP_BINDING_3"/>
    <property type="match status" value="1"/>
</dbReference>
<dbReference type="SUPFAM" id="SSF46785">
    <property type="entry name" value="Winged helix' DNA-binding domain"/>
    <property type="match status" value="1"/>
</dbReference>
<dbReference type="PRINTS" id="PR00034">
    <property type="entry name" value="HTHCRP"/>
</dbReference>
<dbReference type="InterPro" id="IPR050397">
    <property type="entry name" value="Env_Response_Regulators"/>
</dbReference>
<dbReference type="GO" id="GO:0003677">
    <property type="term" value="F:DNA binding"/>
    <property type="evidence" value="ECO:0007669"/>
    <property type="project" value="UniProtKB-KW"/>
</dbReference>
<comment type="caution">
    <text evidence="6">The sequence shown here is derived from an EMBL/GenBank/DDBJ whole genome shotgun (WGS) entry which is preliminary data.</text>
</comment>
<organism evidence="6 7">
    <name type="scientific">Solirubrum puertoriconensis</name>
    <dbReference type="NCBI Taxonomy" id="1751427"/>
    <lineage>
        <taxon>Bacteria</taxon>
        <taxon>Pseudomonadati</taxon>
        <taxon>Bacteroidota</taxon>
        <taxon>Cytophagia</taxon>
        <taxon>Cytophagales</taxon>
    </lineage>
</organism>
<proteinExistence type="predicted"/>
<gene>
    <name evidence="6" type="ORF">ASU33_07320</name>
</gene>
<feature type="domain" description="HTH crp-type" evidence="5">
    <location>
        <begin position="135"/>
        <end position="205"/>
    </location>
</feature>
<dbReference type="SMART" id="SM00419">
    <property type="entry name" value="HTH_CRP"/>
    <property type="match status" value="1"/>
</dbReference>
<dbReference type="Gene3D" id="2.60.120.10">
    <property type="entry name" value="Jelly Rolls"/>
    <property type="match status" value="1"/>
</dbReference>